<keyword evidence="8" id="KW-0732">Signal</keyword>
<protein>
    <submittedName>
        <fullName evidence="9">TolC family protein</fullName>
    </submittedName>
</protein>
<evidence type="ECO:0000256" key="8">
    <source>
        <dbReference type="SAM" id="SignalP"/>
    </source>
</evidence>
<dbReference type="Proteomes" id="UP001218788">
    <property type="component" value="Unassembled WGS sequence"/>
</dbReference>
<organism evidence="9 10">
    <name type="scientific">Alteromonas gilva</name>
    <dbReference type="NCBI Taxonomy" id="2987522"/>
    <lineage>
        <taxon>Bacteria</taxon>
        <taxon>Pseudomonadati</taxon>
        <taxon>Pseudomonadota</taxon>
        <taxon>Gammaproteobacteria</taxon>
        <taxon>Alteromonadales</taxon>
        <taxon>Alteromonadaceae</taxon>
        <taxon>Alteromonas/Salinimonas group</taxon>
        <taxon>Alteromonas</taxon>
    </lineage>
</organism>
<keyword evidence="4" id="KW-1134">Transmembrane beta strand</keyword>
<comment type="similarity">
    <text evidence="2">Belongs to the outer membrane factor (OMF) (TC 1.B.17) family.</text>
</comment>
<keyword evidence="5" id="KW-0812">Transmembrane</keyword>
<keyword evidence="7" id="KW-0998">Cell outer membrane</keyword>
<keyword evidence="3" id="KW-0813">Transport</keyword>
<dbReference type="RefSeq" id="WP_273640863.1">
    <property type="nucleotide sequence ID" value="NZ_JAQQXP010000001.1"/>
</dbReference>
<evidence type="ECO:0000256" key="3">
    <source>
        <dbReference type="ARBA" id="ARBA00022448"/>
    </source>
</evidence>
<sequence length="473" mass="52830">MINRRVAALLTVFSLMVSAGNLQAEETLPSVPALLKNMQRYHPYVNVLNEKNTQLNWGLQSAQSAFDPRIEQDISSRVSGYYDGTAAAQRYVQPLGEMNARLITEYRVAAGDFPVYEQQYDTLSGGEASVGVALSLLQNRDIDQRRTGVANARLSIQQYRAEYELKLNDFLYKGLNHYLKWYEASLKVSAVKSLLETLKQRRVGLTTRVERGDLAEVILTEFEASVMEQQLALAQLEQTQRASAQALAYFWRNEQGQSLVINPGAQLPESIDWPFDVGAASVAQLRNAINEHPTLAVIRTEQDIMTNENRLAKNQLLPKLDLKALVARDMGSGPQSLAETEGKIGLTFSYTLGNRKAEAELGKLESELKVLGYEYQLARDQLTQQFEQAHAYWQQASEVLSLQQQNARLAVQLSRLERARFDAGDSDMFKLNARESGVLKAKLKAIEAQVGLLAAELRLHWVVANVTAIPATV</sequence>
<accession>A0ABT5L386</accession>
<dbReference type="PANTHER" id="PTHR30026:SF21">
    <property type="entry name" value="SLR1270 PROTEIN"/>
    <property type="match status" value="1"/>
</dbReference>
<evidence type="ECO:0000313" key="10">
    <source>
        <dbReference type="Proteomes" id="UP001218788"/>
    </source>
</evidence>
<dbReference type="InterPro" id="IPR003423">
    <property type="entry name" value="OMP_efflux"/>
</dbReference>
<dbReference type="EMBL" id="JAQQXP010000001">
    <property type="protein sequence ID" value="MDC8831510.1"/>
    <property type="molecule type" value="Genomic_DNA"/>
</dbReference>
<evidence type="ECO:0000256" key="1">
    <source>
        <dbReference type="ARBA" id="ARBA00004442"/>
    </source>
</evidence>
<gene>
    <name evidence="9" type="ORF">OIK42_12135</name>
</gene>
<evidence type="ECO:0000256" key="4">
    <source>
        <dbReference type="ARBA" id="ARBA00022452"/>
    </source>
</evidence>
<keyword evidence="6" id="KW-0472">Membrane</keyword>
<dbReference type="Pfam" id="PF02321">
    <property type="entry name" value="OEP"/>
    <property type="match status" value="1"/>
</dbReference>
<dbReference type="Gene3D" id="1.20.1600.10">
    <property type="entry name" value="Outer membrane efflux proteins (OEP)"/>
    <property type="match status" value="1"/>
</dbReference>
<dbReference type="SUPFAM" id="SSF56954">
    <property type="entry name" value="Outer membrane efflux proteins (OEP)"/>
    <property type="match status" value="1"/>
</dbReference>
<proteinExistence type="inferred from homology"/>
<evidence type="ECO:0000256" key="7">
    <source>
        <dbReference type="ARBA" id="ARBA00023237"/>
    </source>
</evidence>
<comment type="subcellular location">
    <subcellularLocation>
        <location evidence="1">Cell outer membrane</location>
    </subcellularLocation>
</comment>
<comment type="caution">
    <text evidence="9">The sequence shown here is derived from an EMBL/GenBank/DDBJ whole genome shotgun (WGS) entry which is preliminary data.</text>
</comment>
<reference evidence="9 10" key="1">
    <citation type="submission" date="2022-10" db="EMBL/GenBank/DDBJ databases">
        <title>Alteromonas sp. chi3 Genome sequencing.</title>
        <authorList>
            <person name="Park S."/>
        </authorList>
    </citation>
    <scope>NUCLEOTIDE SEQUENCE [LARGE SCALE GENOMIC DNA]</scope>
    <source>
        <strain evidence="10">chi3</strain>
    </source>
</reference>
<name>A0ABT5L386_9ALTE</name>
<evidence type="ECO:0000256" key="2">
    <source>
        <dbReference type="ARBA" id="ARBA00007613"/>
    </source>
</evidence>
<evidence type="ECO:0000256" key="6">
    <source>
        <dbReference type="ARBA" id="ARBA00023136"/>
    </source>
</evidence>
<keyword evidence="10" id="KW-1185">Reference proteome</keyword>
<evidence type="ECO:0000313" key="9">
    <source>
        <dbReference type="EMBL" id="MDC8831510.1"/>
    </source>
</evidence>
<dbReference type="InterPro" id="IPR051906">
    <property type="entry name" value="TolC-like"/>
</dbReference>
<dbReference type="PANTHER" id="PTHR30026">
    <property type="entry name" value="OUTER MEMBRANE PROTEIN TOLC"/>
    <property type="match status" value="1"/>
</dbReference>
<evidence type="ECO:0000256" key="5">
    <source>
        <dbReference type="ARBA" id="ARBA00022692"/>
    </source>
</evidence>
<feature type="signal peptide" evidence="8">
    <location>
        <begin position="1"/>
        <end position="24"/>
    </location>
</feature>
<feature type="chain" id="PRO_5045604213" evidence="8">
    <location>
        <begin position="25"/>
        <end position="473"/>
    </location>
</feature>